<sequence length="126" mass="12745">MLVAGLVLLIAGALLAVAADGSAAGVDLTIAGAVVLAAGAVLLITGLARRRRAAGRRGTPGTPYRTGKGKLLTMAAAVVYIVSPIDLVPDVLLPVGVVDDAGALLWLVFAVGQELARRRSRPLTRG</sequence>
<feature type="transmembrane region" description="Helical" evidence="5">
    <location>
        <begin position="28"/>
        <end position="48"/>
    </location>
</feature>
<evidence type="ECO:0000256" key="5">
    <source>
        <dbReference type="SAM" id="Phobius"/>
    </source>
</evidence>
<organism evidence="8 9">
    <name type="scientific">Actinomadura vinacea</name>
    <dbReference type="NCBI Taxonomy" id="115336"/>
    <lineage>
        <taxon>Bacteria</taxon>
        <taxon>Bacillati</taxon>
        <taxon>Actinomycetota</taxon>
        <taxon>Actinomycetes</taxon>
        <taxon>Streptosporangiales</taxon>
        <taxon>Thermomonosporaceae</taxon>
        <taxon>Actinomadura</taxon>
    </lineage>
</organism>
<dbReference type="Proteomes" id="UP001501231">
    <property type="component" value="Unassembled WGS sequence"/>
</dbReference>
<gene>
    <name evidence="8" type="ORF">GCM10010191_07820</name>
</gene>
<evidence type="ECO:0000256" key="4">
    <source>
        <dbReference type="ARBA" id="ARBA00023136"/>
    </source>
</evidence>
<feature type="signal peptide" evidence="6">
    <location>
        <begin position="1"/>
        <end position="18"/>
    </location>
</feature>
<feature type="domain" description="DUF1232" evidence="7">
    <location>
        <begin position="71"/>
        <end position="106"/>
    </location>
</feature>
<keyword evidence="6" id="KW-0732">Signal</keyword>
<proteinExistence type="predicted"/>
<dbReference type="InterPro" id="IPR010652">
    <property type="entry name" value="DUF1232"/>
</dbReference>
<evidence type="ECO:0000256" key="2">
    <source>
        <dbReference type="ARBA" id="ARBA00022692"/>
    </source>
</evidence>
<dbReference type="RefSeq" id="WP_344587001.1">
    <property type="nucleotide sequence ID" value="NZ_BAAARW010000002.1"/>
</dbReference>
<feature type="chain" id="PRO_5046137025" description="DUF1232 domain-containing protein" evidence="6">
    <location>
        <begin position="19"/>
        <end position="126"/>
    </location>
</feature>
<evidence type="ECO:0000313" key="9">
    <source>
        <dbReference type="Proteomes" id="UP001501231"/>
    </source>
</evidence>
<evidence type="ECO:0000259" key="7">
    <source>
        <dbReference type="Pfam" id="PF06803"/>
    </source>
</evidence>
<evidence type="ECO:0000313" key="8">
    <source>
        <dbReference type="EMBL" id="GAA2402711.1"/>
    </source>
</evidence>
<comment type="subcellular location">
    <subcellularLocation>
        <location evidence="1">Endomembrane system</location>
        <topology evidence="1">Multi-pass membrane protein</topology>
    </subcellularLocation>
</comment>
<dbReference type="EMBL" id="BAAARW010000002">
    <property type="protein sequence ID" value="GAA2402711.1"/>
    <property type="molecule type" value="Genomic_DNA"/>
</dbReference>
<keyword evidence="2 5" id="KW-0812">Transmembrane</keyword>
<protein>
    <recommendedName>
        <fullName evidence="7">DUF1232 domain-containing protein</fullName>
    </recommendedName>
</protein>
<keyword evidence="4 5" id="KW-0472">Membrane</keyword>
<evidence type="ECO:0000256" key="1">
    <source>
        <dbReference type="ARBA" id="ARBA00004127"/>
    </source>
</evidence>
<evidence type="ECO:0000256" key="3">
    <source>
        <dbReference type="ARBA" id="ARBA00022989"/>
    </source>
</evidence>
<name>A0ABN3IEY1_9ACTN</name>
<keyword evidence="9" id="KW-1185">Reference proteome</keyword>
<keyword evidence="3 5" id="KW-1133">Transmembrane helix</keyword>
<reference evidence="8 9" key="1">
    <citation type="journal article" date="2019" name="Int. J. Syst. Evol. Microbiol.">
        <title>The Global Catalogue of Microorganisms (GCM) 10K type strain sequencing project: providing services to taxonomists for standard genome sequencing and annotation.</title>
        <authorList>
            <consortium name="The Broad Institute Genomics Platform"/>
            <consortium name="The Broad Institute Genome Sequencing Center for Infectious Disease"/>
            <person name="Wu L."/>
            <person name="Ma J."/>
        </authorList>
    </citation>
    <scope>NUCLEOTIDE SEQUENCE [LARGE SCALE GENOMIC DNA]</scope>
    <source>
        <strain evidence="8 9">JCM 3325</strain>
    </source>
</reference>
<accession>A0ABN3IEY1</accession>
<dbReference type="Pfam" id="PF06803">
    <property type="entry name" value="DUF1232"/>
    <property type="match status" value="1"/>
</dbReference>
<comment type="caution">
    <text evidence="8">The sequence shown here is derived from an EMBL/GenBank/DDBJ whole genome shotgun (WGS) entry which is preliminary data.</text>
</comment>
<evidence type="ECO:0000256" key="6">
    <source>
        <dbReference type="SAM" id="SignalP"/>
    </source>
</evidence>